<keyword evidence="1" id="KW-1133">Transmembrane helix</keyword>
<protein>
    <submittedName>
        <fullName evidence="2">PIR protein</fullName>
    </submittedName>
</protein>
<gene>
    <name evidence="2" type="primary">PocGH01_13010400</name>
    <name evidence="2" type="ORF">POCGH01_13010400</name>
</gene>
<sequence>MITECARESKLPSCIIYEKFSQEDTEISNYNNECDVLQRNLSSYRGIDKLCRKLERNLKDICGKDDKDGFLNYHVQYLHYWLLDKAIQTFSIENPGMYNGIKIQFFRSWKSIIQRLKYETVCEPLSNLYLPRLFKDFNNGKYMYNFYYNYKYFEMKKSLTVNERKESCEHLSSMRKHFAKLNNLCLESPNICSTIFKSSTDSYDPDSLRNQLQCDIYELEITDADPKMTHGSEVIKPSQVAQTNDELKSELGISMNYPETSDSSITVGISFFGLLIISFTLLKFTPIGSWFYNRIIKKGEIGKHLDENENNELSNDYFVTEEIKSQGKGYSISYNSLQNIE</sequence>
<keyword evidence="3" id="KW-1185">Reference proteome</keyword>
<dbReference type="VEuPathDB" id="PlasmoDB:POWCR01_130007200"/>
<reference evidence="2 3" key="1">
    <citation type="submission" date="2016-06" db="EMBL/GenBank/DDBJ databases">
        <authorList>
            <consortium name="Pathogen Informatics"/>
        </authorList>
    </citation>
    <scope>NUCLEOTIDE SEQUENCE [LARGE SCALE GENOMIC DNA]</scope>
    <source>
        <strain evidence="2">PocGH01</strain>
    </source>
</reference>
<dbReference type="VEuPathDB" id="PlasmoDB:PocGH01_13010400"/>
<dbReference type="Proteomes" id="UP000242942">
    <property type="component" value="Chromosome 13"/>
</dbReference>
<keyword evidence="1" id="KW-0812">Transmembrane</keyword>
<dbReference type="EMBL" id="LT594594">
    <property type="protein sequence ID" value="SCP05932.1"/>
    <property type="molecule type" value="Genomic_DNA"/>
</dbReference>
<accession>A0A1D3TLU5</accession>
<dbReference type="OrthoDB" id="10394357at2759"/>
<feature type="transmembrane region" description="Helical" evidence="1">
    <location>
        <begin position="265"/>
        <end position="284"/>
    </location>
</feature>
<dbReference type="Pfam" id="PF05795">
    <property type="entry name" value="Plasmodium_Vir"/>
    <property type="match status" value="2"/>
</dbReference>
<evidence type="ECO:0000313" key="2">
    <source>
        <dbReference type="EMBL" id="SCP05932.1"/>
    </source>
</evidence>
<dbReference type="AlphaFoldDB" id="A0A1D3TLU5"/>
<proteinExistence type="predicted"/>
<dbReference type="InterPro" id="IPR008780">
    <property type="entry name" value="Plasmodium_Vir"/>
</dbReference>
<name>A0A1D3TLU5_PLAOA</name>
<keyword evidence="1" id="KW-0472">Membrane</keyword>
<evidence type="ECO:0000313" key="3">
    <source>
        <dbReference type="Proteomes" id="UP000242942"/>
    </source>
</evidence>
<organism evidence="2 3">
    <name type="scientific">Plasmodium ovale</name>
    <name type="common">malaria parasite P. ovale</name>
    <dbReference type="NCBI Taxonomy" id="36330"/>
    <lineage>
        <taxon>Eukaryota</taxon>
        <taxon>Sar</taxon>
        <taxon>Alveolata</taxon>
        <taxon>Apicomplexa</taxon>
        <taxon>Aconoidasida</taxon>
        <taxon>Haemosporida</taxon>
        <taxon>Plasmodiidae</taxon>
        <taxon>Plasmodium</taxon>
        <taxon>Plasmodium (Plasmodium)</taxon>
    </lineage>
</organism>
<evidence type="ECO:0000256" key="1">
    <source>
        <dbReference type="SAM" id="Phobius"/>
    </source>
</evidence>